<dbReference type="InterPro" id="IPR039426">
    <property type="entry name" value="TonB-dep_rcpt-like"/>
</dbReference>
<comment type="similarity">
    <text evidence="10 11">Belongs to the TonB-dependent receptor family.</text>
</comment>
<evidence type="ECO:0000256" key="6">
    <source>
        <dbReference type="ARBA" id="ARBA00023077"/>
    </source>
</evidence>
<reference evidence="14" key="1">
    <citation type="journal article" date="2020" name="mSystems">
        <title>Genome- and Community-Level Interaction Insights into Carbon Utilization and Element Cycling Functions of Hydrothermarchaeota in Hydrothermal Sediment.</title>
        <authorList>
            <person name="Zhou Z."/>
            <person name="Liu Y."/>
            <person name="Xu W."/>
            <person name="Pan J."/>
            <person name="Luo Z.H."/>
            <person name="Li M."/>
        </authorList>
    </citation>
    <scope>NUCLEOTIDE SEQUENCE [LARGE SCALE GENOMIC DNA]</scope>
    <source>
        <strain evidence="14">SpSt-876</strain>
    </source>
</reference>
<gene>
    <name evidence="14" type="ORF">ENW73_05815</name>
</gene>
<accession>A0A7C6A9L0</accession>
<dbReference type="PANTHER" id="PTHR30069:SF29">
    <property type="entry name" value="HEMOGLOBIN AND HEMOGLOBIN-HAPTOGLOBIN-BINDING PROTEIN 1-RELATED"/>
    <property type="match status" value="1"/>
</dbReference>
<comment type="subcellular location">
    <subcellularLocation>
        <location evidence="1 10">Cell outer membrane</location>
        <topology evidence="1 10">Multi-pass membrane protein</topology>
    </subcellularLocation>
</comment>
<evidence type="ECO:0000256" key="1">
    <source>
        <dbReference type="ARBA" id="ARBA00004571"/>
    </source>
</evidence>
<dbReference type="InterPro" id="IPR012910">
    <property type="entry name" value="Plug_dom"/>
</dbReference>
<dbReference type="InterPro" id="IPR000531">
    <property type="entry name" value="Beta-barrel_TonB"/>
</dbReference>
<keyword evidence="3 10" id="KW-1134">Transmembrane beta strand</keyword>
<dbReference type="EMBL" id="DTLI01000140">
    <property type="protein sequence ID" value="HHS52367.1"/>
    <property type="molecule type" value="Genomic_DNA"/>
</dbReference>
<feature type="domain" description="TonB-dependent receptor-like beta-barrel" evidence="12">
    <location>
        <begin position="210"/>
        <end position="624"/>
    </location>
</feature>
<evidence type="ECO:0000256" key="4">
    <source>
        <dbReference type="ARBA" id="ARBA00022692"/>
    </source>
</evidence>
<evidence type="ECO:0000256" key="11">
    <source>
        <dbReference type="RuleBase" id="RU003357"/>
    </source>
</evidence>
<evidence type="ECO:0000259" key="12">
    <source>
        <dbReference type="Pfam" id="PF00593"/>
    </source>
</evidence>
<dbReference type="GO" id="GO:0009279">
    <property type="term" value="C:cell outer membrane"/>
    <property type="evidence" value="ECO:0007669"/>
    <property type="project" value="UniProtKB-SubCell"/>
</dbReference>
<keyword evidence="9 10" id="KW-0998">Cell outer membrane</keyword>
<keyword evidence="5" id="KW-0732">Signal</keyword>
<proteinExistence type="inferred from homology"/>
<dbReference type="InterPro" id="IPR037066">
    <property type="entry name" value="Plug_dom_sf"/>
</dbReference>
<dbReference type="InterPro" id="IPR036942">
    <property type="entry name" value="Beta-barrel_TonB_sf"/>
</dbReference>
<dbReference type="GO" id="GO:0015344">
    <property type="term" value="F:siderophore uptake transmembrane transporter activity"/>
    <property type="evidence" value="ECO:0007669"/>
    <property type="project" value="TreeGrafter"/>
</dbReference>
<dbReference type="GO" id="GO:0044718">
    <property type="term" value="P:siderophore transmembrane transport"/>
    <property type="evidence" value="ECO:0007669"/>
    <property type="project" value="TreeGrafter"/>
</dbReference>
<sequence length="658" mass="74593">MPYKSKNLGDDSIRVIIDTIFVTASRVEEPINRIPLHTFLLNRDIISLRNFGDIGSVLNNLPGIDIRTYSIIGGTISLSLLGSSSQQVLVLLDGRPMNSPNLGMADLSLLPTDNLKRVEIVNGPISSLYGANALGGVVNFITRSPLDFTTPGTYYDVSLLYGSYQTNRINLGTGIASNHFALLINANDVNTQGNRTNDECWKQGLDVKLGYHNQSLSAQIDFGGSTKTKGLPGPKPAPTSIPSYGDSTASSIFDRTCDTSFLVNGKLDFRWNEQFSLQLLPNYTKNMTHFLWVDPYSVDTALYQDYYTTQVFGTSLIANYQSRTGIRINGGIDFKHDGCRSRSFIYDEVSFGYKDTTWRVKVHRLGVFGESNIPLGKYVILVPSFRWDWNSDFGDFLSPSFGLLFPLNSQIRIRTHIGRAFRAPTFNDLFWPKSGNPEIKPEYGDALQLGIDSENEVGSFSITGFTRKTKNLISWVPDTAGLWRPTNIDEAVIFGFTTNGKIRLAKGFSFHYTWDWSKAVQLRQEVVYYDWLTQKTQFERIKRRAAYRPEFSATQEIGYETNFATYLGLELREIGNRVNYYPMYDSLPKVYMASKTLPFSFVVNLRIRQNLFTNTKLILRIENLLNQNYAEQFGNSIFDLDYPKPKRTIFFELRANNF</sequence>
<keyword evidence="7 10" id="KW-0472">Membrane</keyword>
<dbReference type="Pfam" id="PF00593">
    <property type="entry name" value="TonB_dep_Rec_b-barrel"/>
    <property type="match status" value="1"/>
</dbReference>
<evidence type="ECO:0000313" key="14">
    <source>
        <dbReference type="EMBL" id="HHS52367.1"/>
    </source>
</evidence>
<dbReference type="SUPFAM" id="SSF56935">
    <property type="entry name" value="Porins"/>
    <property type="match status" value="1"/>
</dbReference>
<evidence type="ECO:0000256" key="3">
    <source>
        <dbReference type="ARBA" id="ARBA00022452"/>
    </source>
</evidence>
<name>A0A7C6A9L0_UNCW3</name>
<evidence type="ECO:0000256" key="5">
    <source>
        <dbReference type="ARBA" id="ARBA00022729"/>
    </source>
</evidence>
<evidence type="ECO:0000256" key="2">
    <source>
        <dbReference type="ARBA" id="ARBA00022448"/>
    </source>
</evidence>
<keyword evidence="2 10" id="KW-0813">Transport</keyword>
<organism evidence="14">
    <name type="scientific">candidate division WOR-3 bacterium</name>
    <dbReference type="NCBI Taxonomy" id="2052148"/>
    <lineage>
        <taxon>Bacteria</taxon>
        <taxon>Bacteria division WOR-3</taxon>
    </lineage>
</organism>
<evidence type="ECO:0000256" key="9">
    <source>
        <dbReference type="ARBA" id="ARBA00023237"/>
    </source>
</evidence>
<evidence type="ECO:0000256" key="10">
    <source>
        <dbReference type="PROSITE-ProRule" id="PRU01360"/>
    </source>
</evidence>
<feature type="domain" description="TonB-dependent receptor plug" evidence="13">
    <location>
        <begin position="41"/>
        <end position="137"/>
    </location>
</feature>
<evidence type="ECO:0000256" key="7">
    <source>
        <dbReference type="ARBA" id="ARBA00023136"/>
    </source>
</evidence>
<keyword evidence="8 14" id="KW-0675">Receptor</keyword>
<dbReference type="AlphaFoldDB" id="A0A7C6A9L0"/>
<keyword evidence="4 10" id="KW-0812">Transmembrane</keyword>
<dbReference type="Pfam" id="PF07715">
    <property type="entry name" value="Plug"/>
    <property type="match status" value="1"/>
</dbReference>
<evidence type="ECO:0000256" key="8">
    <source>
        <dbReference type="ARBA" id="ARBA00023170"/>
    </source>
</evidence>
<evidence type="ECO:0000259" key="13">
    <source>
        <dbReference type="Pfam" id="PF07715"/>
    </source>
</evidence>
<keyword evidence="6 11" id="KW-0798">TonB box</keyword>
<dbReference type="Gene3D" id="2.170.130.10">
    <property type="entry name" value="TonB-dependent receptor, plug domain"/>
    <property type="match status" value="1"/>
</dbReference>
<protein>
    <submittedName>
        <fullName evidence="14">TonB-dependent receptor</fullName>
    </submittedName>
</protein>
<dbReference type="PANTHER" id="PTHR30069">
    <property type="entry name" value="TONB-DEPENDENT OUTER MEMBRANE RECEPTOR"/>
    <property type="match status" value="1"/>
</dbReference>
<dbReference type="PROSITE" id="PS52016">
    <property type="entry name" value="TONB_DEPENDENT_REC_3"/>
    <property type="match status" value="1"/>
</dbReference>
<comment type="caution">
    <text evidence="14">The sequence shown here is derived from an EMBL/GenBank/DDBJ whole genome shotgun (WGS) entry which is preliminary data.</text>
</comment>
<dbReference type="Gene3D" id="2.40.170.20">
    <property type="entry name" value="TonB-dependent receptor, beta-barrel domain"/>
    <property type="match status" value="1"/>
</dbReference>